<dbReference type="EMBL" id="BAAAZR010000026">
    <property type="protein sequence ID" value="GAA3828074.1"/>
    <property type="molecule type" value="Genomic_DNA"/>
</dbReference>
<keyword evidence="2" id="KW-1185">Reference proteome</keyword>
<evidence type="ECO:0000313" key="2">
    <source>
        <dbReference type="Proteomes" id="UP001500888"/>
    </source>
</evidence>
<protein>
    <recommendedName>
        <fullName evidence="3">BetI-type transcriptional repressor C-terminal domain-containing protein</fullName>
    </recommendedName>
</protein>
<comment type="caution">
    <text evidence="1">The sequence shown here is derived from an EMBL/GenBank/DDBJ whole genome shotgun (WGS) entry which is preliminary data.</text>
</comment>
<organism evidence="1 2">
    <name type="scientific">Sphaerisporangium flaviroseum</name>
    <dbReference type="NCBI Taxonomy" id="509199"/>
    <lineage>
        <taxon>Bacteria</taxon>
        <taxon>Bacillati</taxon>
        <taxon>Actinomycetota</taxon>
        <taxon>Actinomycetes</taxon>
        <taxon>Streptosporangiales</taxon>
        <taxon>Streptosporangiaceae</taxon>
        <taxon>Sphaerisporangium</taxon>
    </lineage>
</organism>
<accession>A0ABP7IWK8</accession>
<evidence type="ECO:0000313" key="1">
    <source>
        <dbReference type="EMBL" id="GAA3828074.1"/>
    </source>
</evidence>
<reference evidence="2" key="1">
    <citation type="journal article" date="2019" name="Int. J. Syst. Evol. Microbiol.">
        <title>The Global Catalogue of Microorganisms (GCM) 10K type strain sequencing project: providing services to taxonomists for standard genome sequencing and annotation.</title>
        <authorList>
            <consortium name="The Broad Institute Genomics Platform"/>
            <consortium name="The Broad Institute Genome Sequencing Center for Infectious Disease"/>
            <person name="Wu L."/>
            <person name="Ma J."/>
        </authorList>
    </citation>
    <scope>NUCLEOTIDE SEQUENCE [LARGE SCALE GENOMIC DNA]</scope>
    <source>
        <strain evidence="2">JCM 16908</strain>
    </source>
</reference>
<dbReference type="RefSeq" id="WP_344946525.1">
    <property type="nucleotide sequence ID" value="NZ_BAAAZR010000026.1"/>
</dbReference>
<evidence type="ECO:0008006" key="3">
    <source>
        <dbReference type="Google" id="ProtNLM"/>
    </source>
</evidence>
<gene>
    <name evidence="1" type="ORF">GCM10022226_56040</name>
</gene>
<name>A0ABP7IWK8_9ACTN</name>
<proteinExistence type="predicted"/>
<sequence>MALSQSDLTKLLLGMGVMRSLIGSPALSGATFEETRTLVARLVATLTAPPPN</sequence>
<dbReference type="Proteomes" id="UP001500888">
    <property type="component" value="Unassembled WGS sequence"/>
</dbReference>